<reference evidence="7 8" key="1">
    <citation type="submission" date="2018-01" db="EMBL/GenBank/DDBJ databases">
        <title>Bacillus asahii Genome sequencing and assembly.</title>
        <authorList>
            <person name="Jiang H."/>
            <person name="Feng Y."/>
            <person name="Zhao F."/>
            <person name="Lin X."/>
        </authorList>
    </citation>
    <scope>NUCLEOTIDE SEQUENCE [LARGE SCALE GENOMIC DNA]</scope>
    <source>
        <strain evidence="7 8">OM18</strain>
    </source>
</reference>
<evidence type="ECO:0000313" key="8">
    <source>
        <dbReference type="Proteomes" id="UP000283095"/>
    </source>
</evidence>
<dbReference type="Gene3D" id="3.40.47.10">
    <property type="match status" value="2"/>
</dbReference>
<dbReference type="NCBIfam" id="NF006086">
    <property type="entry name" value="PRK08235.1"/>
    <property type="match status" value="1"/>
</dbReference>
<dbReference type="FunFam" id="3.40.47.10:FF:000010">
    <property type="entry name" value="Acetyl-CoA acetyltransferase (Thiolase)"/>
    <property type="match status" value="1"/>
</dbReference>
<dbReference type="InterPro" id="IPR020613">
    <property type="entry name" value="Thiolase_CS"/>
</dbReference>
<dbReference type="InterPro" id="IPR002155">
    <property type="entry name" value="Thiolase"/>
</dbReference>
<evidence type="ECO:0000313" key="7">
    <source>
        <dbReference type="EMBL" id="AZV43465.1"/>
    </source>
</evidence>
<evidence type="ECO:0000256" key="3">
    <source>
        <dbReference type="ARBA" id="ARBA00022679"/>
    </source>
</evidence>
<dbReference type="GO" id="GO:0003985">
    <property type="term" value="F:acetyl-CoA C-acetyltransferase activity"/>
    <property type="evidence" value="ECO:0007669"/>
    <property type="project" value="UniProtKB-EC"/>
</dbReference>
<proteinExistence type="inferred from homology"/>
<dbReference type="PANTHER" id="PTHR18919:SF107">
    <property type="entry name" value="ACETYL-COA ACETYLTRANSFERASE, CYTOSOLIC"/>
    <property type="match status" value="1"/>
</dbReference>
<name>A0A3T0KT90_9BACI</name>
<dbReference type="PROSITE" id="PS00098">
    <property type="entry name" value="THIOLASE_1"/>
    <property type="match status" value="1"/>
</dbReference>
<evidence type="ECO:0000256" key="4">
    <source>
        <dbReference type="ARBA" id="ARBA00023315"/>
    </source>
</evidence>
<dbReference type="SUPFAM" id="SSF53901">
    <property type="entry name" value="Thiolase-like"/>
    <property type="match status" value="2"/>
</dbReference>
<accession>A0A3T0KT90</accession>
<dbReference type="KEGG" id="pasa:BAOM_2856"/>
<comment type="similarity">
    <text evidence="1 6">Belongs to the thiolase-like superfamily. Thiolase family.</text>
</comment>
<dbReference type="InterPro" id="IPR020616">
    <property type="entry name" value="Thiolase_N"/>
</dbReference>
<organism evidence="7 8">
    <name type="scientific">Peribacillus asahii</name>
    <dbReference type="NCBI Taxonomy" id="228899"/>
    <lineage>
        <taxon>Bacteria</taxon>
        <taxon>Bacillati</taxon>
        <taxon>Bacillota</taxon>
        <taxon>Bacilli</taxon>
        <taxon>Bacillales</taxon>
        <taxon>Bacillaceae</taxon>
        <taxon>Peribacillus</taxon>
    </lineage>
</organism>
<dbReference type="OrthoDB" id="9764892at2"/>
<dbReference type="PANTHER" id="PTHR18919">
    <property type="entry name" value="ACETYL-COA C-ACYLTRANSFERASE"/>
    <property type="match status" value="1"/>
</dbReference>
<dbReference type="InterPro" id="IPR020615">
    <property type="entry name" value="Thiolase_acyl_enz_int_AS"/>
</dbReference>
<dbReference type="InterPro" id="IPR016039">
    <property type="entry name" value="Thiolase-like"/>
</dbReference>
<keyword evidence="3 6" id="KW-0808">Transferase</keyword>
<protein>
    <recommendedName>
        <fullName evidence="2">acetyl-CoA C-acetyltransferase</fullName>
        <ecNumber evidence="2">2.3.1.9</ecNumber>
    </recommendedName>
    <alternativeName>
        <fullName evidence="5">Acetoacetyl-CoA thiolase</fullName>
    </alternativeName>
</protein>
<dbReference type="PIRSF" id="PIRSF000429">
    <property type="entry name" value="Ac-CoA_Ac_transf"/>
    <property type="match status" value="1"/>
</dbReference>
<dbReference type="Pfam" id="PF00108">
    <property type="entry name" value="Thiolase_N"/>
    <property type="match status" value="1"/>
</dbReference>
<dbReference type="Pfam" id="PF02803">
    <property type="entry name" value="Thiolase_C"/>
    <property type="match status" value="1"/>
</dbReference>
<dbReference type="InterPro" id="IPR020617">
    <property type="entry name" value="Thiolase_C"/>
</dbReference>
<evidence type="ECO:0000256" key="1">
    <source>
        <dbReference type="ARBA" id="ARBA00010982"/>
    </source>
</evidence>
<dbReference type="NCBIfam" id="TIGR01930">
    <property type="entry name" value="AcCoA-C-Actrans"/>
    <property type="match status" value="1"/>
</dbReference>
<dbReference type="PROSITE" id="PS00737">
    <property type="entry name" value="THIOLASE_2"/>
    <property type="match status" value="1"/>
</dbReference>
<dbReference type="AlphaFoldDB" id="A0A3T0KT90"/>
<evidence type="ECO:0000256" key="2">
    <source>
        <dbReference type="ARBA" id="ARBA00012705"/>
    </source>
</evidence>
<dbReference type="EC" id="2.3.1.9" evidence="2"/>
<evidence type="ECO:0000256" key="6">
    <source>
        <dbReference type="RuleBase" id="RU003557"/>
    </source>
</evidence>
<dbReference type="RefSeq" id="WP_127760649.1">
    <property type="nucleotide sequence ID" value="NZ_CP026095.1"/>
</dbReference>
<dbReference type="CDD" id="cd00751">
    <property type="entry name" value="thiolase"/>
    <property type="match status" value="1"/>
</dbReference>
<dbReference type="Proteomes" id="UP000283095">
    <property type="component" value="Chromosome"/>
</dbReference>
<gene>
    <name evidence="7" type="ORF">BAOM_2856</name>
</gene>
<sequence length="392" mass="41254">MGKTVIVSAARTPFGKFGGALKDLQAVDLGGVAIKEALIRAGVEGDQVDEVIMGMVLQGGAKQIPSRQAARIAGLPWEVQTETINKVCASGLRSVTLADQILRAGDADVIVAGGMESMSNAPYILKDARWGMRMGDGKVVDLMLNDGLTDAYDGQHMAVHGSNVAAEYEISREVQDNWALRSQQRAIEAIEAGKFNEEIVPVAVPQRKGEPILINKDEAPRETTFEQLKKLPPVFTKDGSITAGNAPGINDGAGAMVLMSEEKAAELGKTPLAVILGHAAVGQEAPYIATTPGLAINKLLEKTGYTIDQIDLFEVNEAFAAVTLTSEKIAGYNLEKVNVNGGAVAFGHPIGASGARIIMTLIYELRRRGGGLGIAAICSGAAQGDAILIEVR</sequence>
<keyword evidence="4 6" id="KW-0012">Acyltransferase</keyword>
<dbReference type="PROSITE" id="PS00099">
    <property type="entry name" value="THIOLASE_3"/>
    <property type="match status" value="1"/>
</dbReference>
<dbReference type="EMBL" id="CP026095">
    <property type="protein sequence ID" value="AZV43465.1"/>
    <property type="molecule type" value="Genomic_DNA"/>
</dbReference>
<evidence type="ECO:0000256" key="5">
    <source>
        <dbReference type="ARBA" id="ARBA00030755"/>
    </source>
</evidence>
<dbReference type="InterPro" id="IPR020610">
    <property type="entry name" value="Thiolase_AS"/>
</dbReference>